<evidence type="ECO:0000313" key="1">
    <source>
        <dbReference type="EMBL" id="GAK60074.1"/>
    </source>
</evidence>
<dbReference type="PROSITE" id="PS51257">
    <property type="entry name" value="PROKAR_LIPOPROTEIN"/>
    <property type="match status" value="1"/>
</dbReference>
<sequence>MMSQRRIYVRKIGNLFISCLSFSCFIAFFLTCLLCLAGIMGNPGSGWALETLPIISEAQTVYEQHIKNQDPYEQLDYHGLTRTEADLALIWKALHEGGLKNVNFTFIESRTLARNIQMVKDGEVVLFAHDLPVGDFEETVFMTIPIIPPRRFEKGIYTIPSHTELLKVKTLEELKNFTAVSSRSWVADWEILEKMQLKKVFDTVKFQNMLDMVANGRVDFAVLDFPNREDLNRTLSDGNILTPVPGVKIVLDVSRHFMVSRKHPDGQLVFEALQKGLKILEERGEIERALTECGFYHEKVKDWKILN</sequence>
<reference evidence="1" key="1">
    <citation type="journal article" date="2015" name="PeerJ">
        <title>First genomic representation of candidate bacterial phylum KSB3 points to enhanced environmental sensing as a trigger of wastewater bulking.</title>
        <authorList>
            <person name="Sekiguchi Y."/>
            <person name="Ohashi A."/>
            <person name="Parks D.H."/>
            <person name="Yamauchi T."/>
            <person name="Tyson G.W."/>
            <person name="Hugenholtz P."/>
        </authorList>
    </citation>
    <scope>NUCLEOTIDE SEQUENCE [LARGE SCALE GENOMIC DNA]</scope>
</reference>
<dbReference type="HOGENOM" id="CLU_083605_0_0_0"/>
<dbReference type="Proteomes" id="UP000030661">
    <property type="component" value="Unassembled WGS sequence"/>
</dbReference>
<name>A0A081C669_VECG1</name>
<dbReference type="SUPFAM" id="SSF53850">
    <property type="entry name" value="Periplasmic binding protein-like II"/>
    <property type="match status" value="1"/>
</dbReference>
<gene>
    <name evidence="1" type="ORF">U27_07062</name>
</gene>
<accession>A0A081C669</accession>
<organism evidence="1">
    <name type="scientific">Vecturithrix granuli</name>
    <dbReference type="NCBI Taxonomy" id="1499967"/>
    <lineage>
        <taxon>Bacteria</taxon>
        <taxon>Candidatus Moduliflexota</taxon>
        <taxon>Candidatus Vecturitrichia</taxon>
        <taxon>Candidatus Vecturitrichales</taxon>
        <taxon>Candidatus Vecturitrichaceae</taxon>
        <taxon>Candidatus Vecturithrix</taxon>
    </lineage>
</organism>
<protein>
    <recommendedName>
        <fullName evidence="3">Solute-binding protein family 3/N-terminal domain-containing protein</fullName>
    </recommendedName>
</protein>
<dbReference type="STRING" id="1499967.U27_07062"/>
<dbReference type="eggNOG" id="COG0840">
    <property type="taxonomic scope" value="Bacteria"/>
</dbReference>
<dbReference type="EMBL" id="DF820471">
    <property type="protein sequence ID" value="GAK60074.1"/>
    <property type="molecule type" value="Genomic_DNA"/>
</dbReference>
<proteinExistence type="predicted"/>
<dbReference type="Gene3D" id="3.40.190.10">
    <property type="entry name" value="Periplasmic binding protein-like II"/>
    <property type="match status" value="2"/>
</dbReference>
<keyword evidence="2" id="KW-1185">Reference proteome</keyword>
<evidence type="ECO:0008006" key="3">
    <source>
        <dbReference type="Google" id="ProtNLM"/>
    </source>
</evidence>
<evidence type="ECO:0000313" key="2">
    <source>
        <dbReference type="Proteomes" id="UP000030661"/>
    </source>
</evidence>
<dbReference type="AlphaFoldDB" id="A0A081C669"/>